<dbReference type="PANTHER" id="PTHR10277">
    <property type="entry name" value="HOMOCITRATE SYNTHASE-RELATED"/>
    <property type="match status" value="1"/>
</dbReference>
<dbReference type="PANTHER" id="PTHR10277:SF48">
    <property type="entry name" value="HOMOCITRATE SYNTHASE, CYTOSOLIC ISOZYME-RELATED"/>
    <property type="match status" value="1"/>
</dbReference>
<dbReference type="Proteomes" id="UP000826573">
    <property type="component" value="Unassembled WGS sequence"/>
</dbReference>
<keyword evidence="4" id="KW-1185">Reference proteome</keyword>
<dbReference type="Gene3D" id="3.20.20.70">
    <property type="entry name" value="Aldolase class I"/>
    <property type="match status" value="1"/>
</dbReference>
<evidence type="ECO:0000313" key="3">
    <source>
        <dbReference type="EMBL" id="KAH0527140.1"/>
    </source>
</evidence>
<dbReference type="Gene3D" id="1.10.238.260">
    <property type="match status" value="1"/>
</dbReference>
<reference evidence="3 4" key="1">
    <citation type="submission" date="2021-08" db="EMBL/GenBank/DDBJ databases">
        <title>The highly contiguous genome resource for Trichoderma semiorbis FJ059, a fungal antagonistic to plant pathogens.</title>
        <authorList>
            <person name="Liu T."/>
        </authorList>
    </citation>
    <scope>NUCLEOTIDE SEQUENCE [LARGE SCALE GENOMIC DNA]</scope>
    <source>
        <strain evidence="3 4">FJ059</strain>
    </source>
</reference>
<organism evidence="3 4">
    <name type="scientific">Trichoderma semiorbis</name>
    <dbReference type="NCBI Taxonomy" id="1491008"/>
    <lineage>
        <taxon>Eukaryota</taxon>
        <taxon>Fungi</taxon>
        <taxon>Dikarya</taxon>
        <taxon>Ascomycota</taxon>
        <taxon>Pezizomycotina</taxon>
        <taxon>Sordariomycetes</taxon>
        <taxon>Hypocreomycetidae</taxon>
        <taxon>Hypocreales</taxon>
        <taxon>Hypocreaceae</taxon>
        <taxon>Trichoderma</taxon>
    </lineage>
</organism>
<sequence length="184" mass="20270">MLICSSAVANAYSALEAGATHIDTSVLGIGERNGIAPLGAFLARMIVAAPEYVKRKYDLHRLKDIENIVAEAVHITGFCAFTHKAGIHSKAILNSPSTYEIINPEDFGMSRYVHFAHRLTGWNSIKSRVEQLGLHMTDAQVKLLTTKIKAMADVRPLAIDDADSIIRAFHLDLQEKDTAETWVN</sequence>
<comment type="caution">
    <text evidence="3">The sequence shown here is derived from an EMBL/GenBank/DDBJ whole genome shotgun (WGS) entry which is preliminary data.</text>
</comment>
<evidence type="ECO:0000259" key="2">
    <source>
        <dbReference type="PROSITE" id="PS50991"/>
    </source>
</evidence>
<dbReference type="SUPFAM" id="SSF51569">
    <property type="entry name" value="Aldolase"/>
    <property type="match status" value="1"/>
</dbReference>
<protein>
    <recommendedName>
        <fullName evidence="2">Pyruvate carboxyltransferase domain-containing protein</fullName>
    </recommendedName>
</protein>
<name>A0A9P8HEC1_9HYPO</name>
<evidence type="ECO:0000313" key="4">
    <source>
        <dbReference type="Proteomes" id="UP000826573"/>
    </source>
</evidence>
<dbReference type="GO" id="GO:0004410">
    <property type="term" value="F:homocitrate synthase activity"/>
    <property type="evidence" value="ECO:0007669"/>
    <property type="project" value="TreeGrafter"/>
</dbReference>
<accession>A0A9P8HEC1</accession>
<dbReference type="InterPro" id="IPR000891">
    <property type="entry name" value="PYR_CT"/>
</dbReference>
<dbReference type="Pfam" id="PF00682">
    <property type="entry name" value="HMGL-like"/>
    <property type="match status" value="1"/>
</dbReference>
<dbReference type="FunFam" id="1.10.238.260:FF:000002">
    <property type="entry name" value="Homocitrate synthase, mitochondrial"/>
    <property type="match status" value="1"/>
</dbReference>
<keyword evidence="1" id="KW-0808">Transferase</keyword>
<proteinExistence type="predicted"/>
<gene>
    <name evidence="3" type="ORF">TsFJ059_002167</name>
</gene>
<dbReference type="InterPro" id="IPR050073">
    <property type="entry name" value="2-IPM_HCS-like"/>
</dbReference>
<dbReference type="GO" id="GO:0019878">
    <property type="term" value="P:lysine biosynthetic process via aminoadipic acid"/>
    <property type="evidence" value="ECO:0007669"/>
    <property type="project" value="TreeGrafter"/>
</dbReference>
<dbReference type="InterPro" id="IPR013785">
    <property type="entry name" value="Aldolase_TIM"/>
</dbReference>
<dbReference type="Pfam" id="PF22617">
    <property type="entry name" value="HCS_D2"/>
    <property type="match status" value="1"/>
</dbReference>
<dbReference type="GO" id="GO:0005739">
    <property type="term" value="C:mitochondrion"/>
    <property type="evidence" value="ECO:0007669"/>
    <property type="project" value="TreeGrafter"/>
</dbReference>
<dbReference type="AlphaFoldDB" id="A0A9P8HEC1"/>
<feature type="domain" description="Pyruvate carboxyltransferase" evidence="2">
    <location>
        <begin position="1"/>
        <end position="63"/>
    </location>
</feature>
<dbReference type="EMBL" id="JAIMJC010000003">
    <property type="protein sequence ID" value="KAH0527140.1"/>
    <property type="molecule type" value="Genomic_DNA"/>
</dbReference>
<dbReference type="InterPro" id="IPR054691">
    <property type="entry name" value="LeuA/HCS_post-cat"/>
</dbReference>
<dbReference type="PROSITE" id="PS50991">
    <property type="entry name" value="PYR_CT"/>
    <property type="match status" value="1"/>
</dbReference>
<evidence type="ECO:0000256" key="1">
    <source>
        <dbReference type="ARBA" id="ARBA00022679"/>
    </source>
</evidence>